<evidence type="ECO:0000256" key="3">
    <source>
        <dbReference type="ARBA" id="ARBA00023002"/>
    </source>
</evidence>
<feature type="domain" description="SnoaL-like" evidence="6">
    <location>
        <begin position="389"/>
        <end position="473"/>
    </location>
</feature>
<feature type="domain" description="FAD-binding" evidence="5">
    <location>
        <begin position="6"/>
        <end position="173"/>
    </location>
</feature>
<dbReference type="AlphaFoldDB" id="A0A9W5ZXZ9"/>
<dbReference type="Pfam" id="PF01494">
    <property type="entry name" value="FAD_binding_3"/>
    <property type="match status" value="1"/>
</dbReference>
<dbReference type="InterPro" id="IPR032710">
    <property type="entry name" value="NTF2-like_dom_sf"/>
</dbReference>
<dbReference type="InterPro" id="IPR037401">
    <property type="entry name" value="SnoaL-like"/>
</dbReference>
<evidence type="ECO:0000259" key="6">
    <source>
        <dbReference type="Pfam" id="PF12680"/>
    </source>
</evidence>
<dbReference type="PRINTS" id="PR00420">
    <property type="entry name" value="RNGMNOXGNASE"/>
</dbReference>
<dbReference type="InterPro" id="IPR036188">
    <property type="entry name" value="FAD/NAD-bd_sf"/>
</dbReference>
<evidence type="ECO:0000259" key="5">
    <source>
        <dbReference type="Pfam" id="PF01494"/>
    </source>
</evidence>
<evidence type="ECO:0008006" key="9">
    <source>
        <dbReference type="Google" id="ProtNLM"/>
    </source>
</evidence>
<evidence type="ECO:0000256" key="4">
    <source>
        <dbReference type="ARBA" id="ARBA00023033"/>
    </source>
</evidence>
<evidence type="ECO:0000313" key="8">
    <source>
        <dbReference type="Proteomes" id="UP001144191"/>
    </source>
</evidence>
<keyword evidence="4" id="KW-0503">Monooxygenase</keyword>
<dbReference type="SUPFAM" id="SSF51905">
    <property type="entry name" value="FAD/NAD(P)-binding domain"/>
    <property type="match status" value="1"/>
</dbReference>
<evidence type="ECO:0000313" key="7">
    <source>
        <dbReference type="EMBL" id="GLA46996.1"/>
    </source>
</evidence>
<evidence type="ECO:0000256" key="1">
    <source>
        <dbReference type="ARBA" id="ARBA00022630"/>
    </source>
</evidence>
<dbReference type="Gene3D" id="3.50.50.60">
    <property type="entry name" value="FAD/NAD(P)-binding domain"/>
    <property type="match status" value="1"/>
</dbReference>
<dbReference type="Proteomes" id="UP001144191">
    <property type="component" value="Unassembled WGS sequence"/>
</dbReference>
<protein>
    <recommendedName>
        <fullName evidence="9">FAD-binding domain-containing protein</fullName>
    </recommendedName>
</protein>
<reference evidence="7" key="1">
    <citation type="submission" date="2022-07" db="EMBL/GenBank/DDBJ databases">
        <title>Taxonomy of Aspergillus series Nigri: significant species reduction supported by multi-species coalescent approaches.</title>
        <authorList>
            <person name="Bian C."/>
            <person name="Kusuya Y."/>
            <person name="Sklenar F."/>
            <person name="D'hooge E."/>
            <person name="Yaguchi T."/>
            <person name="Takahashi H."/>
            <person name="Hubka V."/>
        </authorList>
    </citation>
    <scope>NUCLEOTIDE SEQUENCE</scope>
    <source>
        <strain evidence="7">IFM 63604</strain>
    </source>
</reference>
<organism evidence="7 8">
    <name type="scientific">Aspergillus niger</name>
    <dbReference type="NCBI Taxonomy" id="5061"/>
    <lineage>
        <taxon>Eukaryota</taxon>
        <taxon>Fungi</taxon>
        <taxon>Dikarya</taxon>
        <taxon>Ascomycota</taxon>
        <taxon>Pezizomycotina</taxon>
        <taxon>Eurotiomycetes</taxon>
        <taxon>Eurotiomycetidae</taxon>
        <taxon>Eurotiales</taxon>
        <taxon>Aspergillaceae</taxon>
        <taxon>Aspergillus</taxon>
        <taxon>Aspergillus subgen. Circumdati</taxon>
    </lineage>
</organism>
<evidence type="ECO:0000256" key="2">
    <source>
        <dbReference type="ARBA" id="ARBA00022827"/>
    </source>
</evidence>
<proteinExistence type="predicted"/>
<dbReference type="SUPFAM" id="SSF54427">
    <property type="entry name" value="NTF2-like"/>
    <property type="match status" value="1"/>
</dbReference>
<accession>A0A9W5ZXZ9</accession>
<keyword evidence="3" id="KW-0560">Oxidoreductase</keyword>
<dbReference type="GO" id="GO:0071949">
    <property type="term" value="F:FAD binding"/>
    <property type="evidence" value="ECO:0007669"/>
    <property type="project" value="InterPro"/>
</dbReference>
<keyword evidence="2" id="KW-0274">FAD</keyword>
<comment type="caution">
    <text evidence="7">The sequence shown here is derived from an EMBL/GenBank/DDBJ whole genome shotgun (WGS) entry which is preliminary data.</text>
</comment>
<name>A0A9W5ZXZ9_ASPNG</name>
<dbReference type="EMBL" id="BRPB01000010">
    <property type="protein sequence ID" value="GLA46996.1"/>
    <property type="molecule type" value="Genomic_DNA"/>
</dbReference>
<dbReference type="Pfam" id="PF12680">
    <property type="entry name" value="SnoaL_2"/>
    <property type="match status" value="1"/>
</dbReference>
<dbReference type="GO" id="GO:0004497">
    <property type="term" value="F:monooxygenase activity"/>
    <property type="evidence" value="ECO:0007669"/>
    <property type="project" value="UniProtKB-KW"/>
</dbReference>
<dbReference type="PANTHER" id="PTHR46972:SF1">
    <property type="entry name" value="FAD DEPENDENT OXIDOREDUCTASE DOMAIN-CONTAINING PROTEIN"/>
    <property type="match status" value="1"/>
</dbReference>
<dbReference type="InterPro" id="IPR002938">
    <property type="entry name" value="FAD-bd"/>
</dbReference>
<keyword evidence="1" id="KW-0285">Flavoprotein</keyword>
<sequence>MRKPAPIAIVGGGPCGLTFARLLETAGIDYVIFERDISAENALQFQGGTLDLHGETGQEALRRAGLIEEFEKLARRDATTLTVQDFRGNLRKTFGEGRDAPEIDRLQLRQLLLNSLPAHRIRWAKALQGIERTSKVGYGHIADCTLRFTDGSTESGFRLVVGADGAWSKVRPLITPAEPQYSGRMFIEGRISPGNPQYAAAHEMVGAGNSLASTRGCTLCIQQMSDRSYRVYMGLEVPSTFTRPGGEGDITKPEKARAAVLQHYADWAPHLRAFVEAAEEPWRPWPLHRLDPEIYLDGSPNWTRVPGVTLLGDAAHLATPNGDGVNIAMYDALVLFDSLMEEVRKKQSNTYQEGEDAVAVERAISAYEADMRARGRAHILDSIDMEDMMFAEDGTALTAANTTFTGRDAIHSMLADFVARSSSMEHRVLSMVVDEKAGKVATQQRYIGKLKDGTENDMHNCNFFDVDEEGRIEKVVVWMGGGSPLK</sequence>
<dbReference type="PANTHER" id="PTHR46972">
    <property type="entry name" value="MONOOXYGENASE ASQM-RELATED"/>
    <property type="match status" value="1"/>
</dbReference>
<gene>
    <name evidence="7" type="ORF">AnigIFM63604_000479</name>
</gene>